<dbReference type="InterPro" id="IPR022732">
    <property type="entry name" value="Peptidase_S54_GlpG_N"/>
</dbReference>
<keyword evidence="12" id="KW-0645">Protease</keyword>
<feature type="domain" description="Peptidase S54 GlpG peptidase N-terminal" evidence="11">
    <location>
        <begin position="3"/>
        <end position="73"/>
    </location>
</feature>
<name>A0AA48KPZ5_9ALTE</name>
<dbReference type="AlphaFoldDB" id="A0AA48KPZ5"/>
<dbReference type="PANTHER" id="PTHR43731">
    <property type="entry name" value="RHOMBOID PROTEASE"/>
    <property type="match status" value="1"/>
</dbReference>
<feature type="transmembrane region" description="Helical" evidence="9">
    <location>
        <begin position="173"/>
        <end position="194"/>
    </location>
</feature>
<feature type="transmembrane region" description="Helical" evidence="9">
    <location>
        <begin position="98"/>
        <end position="119"/>
    </location>
</feature>
<dbReference type="Pfam" id="PF01694">
    <property type="entry name" value="Rhomboid"/>
    <property type="match status" value="1"/>
</dbReference>
<feature type="transmembrane region" description="Helical" evidence="9">
    <location>
        <begin position="233"/>
        <end position="251"/>
    </location>
</feature>
<evidence type="ECO:0000256" key="8">
    <source>
        <dbReference type="ARBA" id="ARBA00023136"/>
    </source>
</evidence>
<keyword evidence="6" id="KW-0378">Hydrolase</keyword>
<keyword evidence="5 9" id="KW-0812">Transmembrane</keyword>
<dbReference type="PANTHER" id="PTHR43731:SF14">
    <property type="entry name" value="PRESENILIN-ASSOCIATED RHOMBOID-LIKE PROTEIN, MITOCHONDRIAL"/>
    <property type="match status" value="1"/>
</dbReference>
<dbReference type="KEGG" id="pmaw:MACH26_00680"/>
<keyword evidence="4" id="KW-0997">Cell inner membrane</keyword>
<accession>A0AA48KPZ5</accession>
<dbReference type="GO" id="GO:0016020">
    <property type="term" value="C:membrane"/>
    <property type="evidence" value="ECO:0007669"/>
    <property type="project" value="UniProtKB-SubCell"/>
</dbReference>
<gene>
    <name evidence="12" type="primary">glpG</name>
    <name evidence="12" type="ORF">MACH26_00680</name>
</gene>
<dbReference type="RefSeq" id="WP_338290327.1">
    <property type="nucleotide sequence ID" value="NZ_AP027272.1"/>
</dbReference>
<dbReference type="Gene3D" id="1.20.1540.10">
    <property type="entry name" value="Rhomboid-like"/>
    <property type="match status" value="1"/>
</dbReference>
<feature type="transmembrane region" description="Helical" evidence="9">
    <location>
        <begin position="257"/>
        <end position="276"/>
    </location>
</feature>
<keyword evidence="3" id="KW-1003">Cell membrane</keyword>
<dbReference type="InterPro" id="IPR023662">
    <property type="entry name" value="Rhomboid_protease_GlpG"/>
</dbReference>
<dbReference type="InterPro" id="IPR035952">
    <property type="entry name" value="Rhomboid-like_sf"/>
</dbReference>
<dbReference type="Proteomes" id="UP001333710">
    <property type="component" value="Chromosome"/>
</dbReference>
<evidence type="ECO:0000256" key="1">
    <source>
        <dbReference type="ARBA" id="ARBA00004141"/>
    </source>
</evidence>
<dbReference type="Gene3D" id="3.30.70.2350">
    <property type="match status" value="1"/>
</dbReference>
<dbReference type="Pfam" id="PF12122">
    <property type="entry name" value="Rhomboid_N"/>
    <property type="match status" value="1"/>
</dbReference>
<evidence type="ECO:0000256" key="3">
    <source>
        <dbReference type="ARBA" id="ARBA00022475"/>
    </source>
</evidence>
<evidence type="ECO:0000259" key="10">
    <source>
        <dbReference type="Pfam" id="PF01694"/>
    </source>
</evidence>
<comment type="similarity">
    <text evidence="2">Belongs to the peptidase S54 family.</text>
</comment>
<dbReference type="InterPro" id="IPR038236">
    <property type="entry name" value="GlpG_N_sf"/>
</dbReference>
<proteinExistence type="inferred from homology"/>
<organism evidence="12 13">
    <name type="scientific">Planctobacterium marinum</name>
    <dbReference type="NCBI Taxonomy" id="1631968"/>
    <lineage>
        <taxon>Bacteria</taxon>
        <taxon>Pseudomonadati</taxon>
        <taxon>Pseudomonadota</taxon>
        <taxon>Gammaproteobacteria</taxon>
        <taxon>Alteromonadales</taxon>
        <taxon>Alteromonadaceae</taxon>
        <taxon>Planctobacterium</taxon>
    </lineage>
</organism>
<evidence type="ECO:0000313" key="13">
    <source>
        <dbReference type="Proteomes" id="UP001333710"/>
    </source>
</evidence>
<dbReference type="InterPro" id="IPR022764">
    <property type="entry name" value="Peptidase_S54_rhomboid_dom"/>
</dbReference>
<dbReference type="GO" id="GO:0004252">
    <property type="term" value="F:serine-type endopeptidase activity"/>
    <property type="evidence" value="ECO:0007669"/>
    <property type="project" value="InterPro"/>
</dbReference>
<feature type="transmembrane region" description="Helical" evidence="9">
    <location>
        <begin position="200"/>
        <end position="221"/>
    </location>
</feature>
<reference evidence="12" key="1">
    <citation type="submission" date="2023-01" db="EMBL/GenBank/DDBJ databases">
        <title>Complete genome sequence of Planctobacterium marinum strain Dej080120_11.</title>
        <authorList>
            <person name="Ueki S."/>
            <person name="Maruyama F."/>
        </authorList>
    </citation>
    <scope>NUCLEOTIDE SEQUENCE</scope>
    <source>
        <strain evidence="12">Dej080120_11</strain>
    </source>
</reference>
<dbReference type="InterPro" id="IPR050925">
    <property type="entry name" value="Rhomboid_protease_S54"/>
</dbReference>
<dbReference type="EMBL" id="AP027272">
    <property type="protein sequence ID" value="BDX04547.1"/>
    <property type="molecule type" value="Genomic_DNA"/>
</dbReference>
<keyword evidence="7 9" id="KW-1133">Transmembrane helix</keyword>
<keyword evidence="13" id="KW-1185">Reference proteome</keyword>
<sequence>MLLVAFPQKGPAGTLVAYLQGKGIECHCHKELQQYQVILNNEADFQTAREILQQFLQNPNAREFQQVAWQNSEPVSLNGPGTGLSLTRVFELLRNAPVSASLLFIALAIHTMVFLLGQVEIFDRLYFMPWSEVTNSGEYWRLLTPTLMHFSALHLIFNLAWWWTLGKDIEAKFGATGLILLYLATGLLSNYTQFLVSGPGFGGLSGVVYGLFGFVWWCGWLRPQWGLSLSKPLVGFMLLWLLIGFADVLWINMANTAHLTGLVCGCMSALLITRFGRVKTT</sequence>
<keyword evidence="8 9" id="KW-0472">Membrane</keyword>
<feature type="transmembrane region" description="Helical" evidence="9">
    <location>
        <begin position="139"/>
        <end position="161"/>
    </location>
</feature>
<feature type="domain" description="Peptidase S54 rhomboid" evidence="10">
    <location>
        <begin position="137"/>
        <end position="273"/>
    </location>
</feature>
<evidence type="ECO:0000256" key="4">
    <source>
        <dbReference type="ARBA" id="ARBA00022519"/>
    </source>
</evidence>
<dbReference type="SUPFAM" id="SSF144091">
    <property type="entry name" value="Rhomboid-like"/>
    <property type="match status" value="1"/>
</dbReference>
<evidence type="ECO:0000256" key="9">
    <source>
        <dbReference type="SAM" id="Phobius"/>
    </source>
</evidence>
<evidence type="ECO:0000256" key="2">
    <source>
        <dbReference type="ARBA" id="ARBA00009045"/>
    </source>
</evidence>
<dbReference type="NCBIfam" id="TIGR04239">
    <property type="entry name" value="rhombo_GlpG"/>
    <property type="match status" value="1"/>
</dbReference>
<evidence type="ECO:0000256" key="5">
    <source>
        <dbReference type="ARBA" id="ARBA00022692"/>
    </source>
</evidence>
<comment type="subcellular location">
    <subcellularLocation>
        <location evidence="1">Membrane</location>
        <topology evidence="1">Multi-pass membrane protein</topology>
    </subcellularLocation>
</comment>
<evidence type="ECO:0000256" key="7">
    <source>
        <dbReference type="ARBA" id="ARBA00022989"/>
    </source>
</evidence>
<evidence type="ECO:0000313" key="12">
    <source>
        <dbReference type="EMBL" id="BDX04547.1"/>
    </source>
</evidence>
<evidence type="ECO:0000256" key="6">
    <source>
        <dbReference type="ARBA" id="ARBA00022801"/>
    </source>
</evidence>
<dbReference type="GO" id="GO:0006508">
    <property type="term" value="P:proteolysis"/>
    <property type="evidence" value="ECO:0007669"/>
    <property type="project" value="UniProtKB-KW"/>
</dbReference>
<protein>
    <submittedName>
        <fullName evidence="12">Rhomboid family intramembrane serine protease GlpG</fullName>
    </submittedName>
</protein>
<evidence type="ECO:0000259" key="11">
    <source>
        <dbReference type="Pfam" id="PF12122"/>
    </source>
</evidence>